<dbReference type="RefSeq" id="WP_219866584.1">
    <property type="nucleotide sequence ID" value="NZ_JASSQD010000001.1"/>
</dbReference>
<dbReference type="Proteomes" id="UP001223547">
    <property type="component" value="Unassembled WGS sequence"/>
</dbReference>
<gene>
    <name evidence="2" type="ORF">QQF73_04840</name>
</gene>
<feature type="signal peptide" evidence="1">
    <location>
        <begin position="1"/>
        <end position="28"/>
    </location>
</feature>
<feature type="chain" id="PRO_5046076693" description="DUF481 domain-containing protein" evidence="1">
    <location>
        <begin position="29"/>
        <end position="276"/>
    </location>
</feature>
<keyword evidence="1" id="KW-0732">Signal</keyword>
<comment type="caution">
    <text evidence="2">The sequence shown here is derived from an EMBL/GenBank/DDBJ whole genome shotgun (WGS) entry which is preliminary data.</text>
</comment>
<evidence type="ECO:0000313" key="2">
    <source>
        <dbReference type="EMBL" id="MDK9556943.1"/>
    </source>
</evidence>
<proteinExistence type="predicted"/>
<accession>A0ABT7H9B4</accession>
<reference evidence="2 3" key="1">
    <citation type="submission" date="2023-05" db="EMBL/GenBank/DDBJ databases">
        <title>Marinobacter albus sp. nov., a marine bacterium isolated from sand in a coastal intertidal zone of huludao.</title>
        <authorList>
            <person name="Deng T."/>
        </authorList>
    </citation>
    <scope>NUCLEOTIDE SEQUENCE [LARGE SCALE GENOMIC DNA]</scope>
    <source>
        <strain evidence="2 3">M216</strain>
    </source>
</reference>
<organism evidence="2 3">
    <name type="scientific">Marinobacter albus</name>
    <dbReference type="NCBI Taxonomy" id="3030833"/>
    <lineage>
        <taxon>Bacteria</taxon>
        <taxon>Pseudomonadati</taxon>
        <taxon>Pseudomonadota</taxon>
        <taxon>Gammaproteobacteria</taxon>
        <taxon>Pseudomonadales</taxon>
        <taxon>Marinobacteraceae</taxon>
        <taxon>Marinobacter</taxon>
    </lineage>
</organism>
<name>A0ABT7H9B4_9GAMM</name>
<protein>
    <recommendedName>
        <fullName evidence="4">DUF481 domain-containing protein</fullName>
    </recommendedName>
</protein>
<evidence type="ECO:0000313" key="3">
    <source>
        <dbReference type="Proteomes" id="UP001223547"/>
    </source>
</evidence>
<dbReference type="EMBL" id="JASSQD010000001">
    <property type="protein sequence ID" value="MDK9556943.1"/>
    <property type="molecule type" value="Genomic_DNA"/>
</dbReference>
<evidence type="ECO:0008006" key="4">
    <source>
        <dbReference type="Google" id="ProtNLM"/>
    </source>
</evidence>
<keyword evidence="3" id="KW-1185">Reference proteome</keyword>
<sequence>MKPENRPSFSILAIVFCLAIISARTSLAETESEAFPDRTMIQLGALFVLDSNTSLTASGVQTGLGTTIDFERDLDGDTTITTPSFEFYYRFNSRHRLELAAFQLERDGSRAITRTITFRDRTFTTSTQVDSTINNDVYKVAYAYSFFHIDQVELAFSAGLNVLDYEAELASSAGGFAETAATTAPMPVFGFRMDYAATPRLTVRFRTDTFYFDFEDKIRGSLLELQFGAEYRVFRNFSVGGSLSRLAIDVDVDDDDFNGSLDDLYRGARLYGAFYF</sequence>
<evidence type="ECO:0000256" key="1">
    <source>
        <dbReference type="SAM" id="SignalP"/>
    </source>
</evidence>